<protein>
    <submittedName>
        <fullName evidence="5">Stereocilin</fullName>
    </submittedName>
</protein>
<sequence length="2002" mass="221104">MWRPASMCTACIVFGIFFRQVHPQSKLIERRSQQLPEEAVRLEEDVQKVLRQIHAVSEGEDVHSVPAESPDLNEYSSSLSNFHRVFQALLTERFLEELPRTAVCVLSGRRDCGPEADLTRAMSLDLIKPLLGFVSTVRSRTCTLGPGGAETAGASLRVGGSTSGALPSLQQSILTTLSSLPPGNLLSTLRGLIDATVTYALKFVGTLLQVPADYVKLALQFGIRTPSLDDRETCEQGDLKQLLMWGMSHNVSWSLGSSLVNILLAVFLVPEQSVCTYPGTECRSTPRVTFQRTFPNEADDYRNVLLKCDHPNLAELNDTLCANVLASSGAGSSPSLLTLCQALSSLDTNQMEQVWSNMCSAVQALVSPFIDEAANCPTEHVPPSQETVPHRVAREASNLQQLACDYNSWLENGVEAVLVSLCSDNEREEFVARVCANALLMRKLLSDRANSWLYGYCANSSADPSYLVDHFCEYDHWVVQPTDPVAPALLEFCLNLDGPRLSRLVCQNTGLFMILFSNPENGRLMPNCSALTLPPPAPDKGSLTLDSCRYSEWRDVSKISFDLLSQCIRFDHSGFTREVCTNATFLNKLLVDKGNAWLGDHCSTSLSMLTPEPTRPFDIADWCDYSTWGERQVDDSVVALCWQNDRAAFEKNVCCQVDVFEKLSRDPQNTWLKSVCSNIDEAGLLAQLCRYSEWTRPIIVDMTDLALCAEKDPQNFSSKVCANTTVLQNLLANQDNGWLIQHCANQSEPGGDGGKGGVGGFNPSEQCQYSSWTITLPDVSLLTLCWEHDQTRFVSVVCPNAGLRFRLSQEPASRWVGSMCSTFTNFTTPTTTTPTTTTTTTSNSNATCLVWNLARQFNWTCSTDLASACEPGAGQGAALQMMAHCWVESLGSNMEYLLSAPVAAVLEQAVSSTVVVLLALEEVRNVSLHVTENIRRKVLETVIEYLKNEDNFAKKRVLLQCFGRVLTNLMKTTRDATSEQSFIIKEYFSIPLSSLESVLGSAHVATVRLILQYYDRNRDALQLSDAYLSIMASVLFQKHLTADDSLFPDVAPLLVTATPADIQALPALQNSTTVRETINRNMWRMNQNQRLAFGVWYGKALSPSNITLGPPSIIRDTGNLIAYLPFHDFQHLSPAQLLEGLEVLRRNTLTPLKQEFIAQRITGTFRNLTAQEFTRLGNLSCLADAEDLLVYKDSGTFGVIQTIILNCTRAKRSLPSRLVSSLLLDNADLKTPSSLGPARLAELSPFLPFLGAPFLQALTLPQLLAALPALSSTEFSPAQAAIIVDKVSPSSTLTAPGQLEELGSLVVGMKAETFLSLTSDRLLSSLPAMAQQTPGLSPTQANAVATKLWGFPEVTRWLDDVEPLLASTPLLSVQARTHQLVNNVTAVSMKPWNTQQAKAIFKELKDTKPDSIKQDFLSLGTLGQGVSCEVLQERFRADPSRPAVRKILTLLRQQPGPLHTSLKTCVIDKLYQFEFFSELLQDLGAEIALSMPVSTIKKFPAGMMDTLRIMINKEYVYFLMLSRTEQELVVDKMLQRMEMYTGLFTEEEFRLLGIMAPFVVDEVFVQLDRSFFTQNLDYLSGLCYRRTKMDIVARILQEPATFGAVENWNQTTLSQVDRFLFFLPEDKLQDIPPALMTVGRIERLFMSQRRWERGDVGLRCLDDGDRKWIFEKQQFVLQFFLGFLKINPASPAPTVPTCEVLHTTAPSAWTSSSLTAMSVPAFSSCLELMGQDPFLASYQRSEVFKRVKESLIAQLGGVAVEMSMEELGSLRLMERRSIGAVGAISSWSQRQLAVLFAVVLNSTKQSPSQLDSSTLVAMGHLVCGAKTTEMNLFNAVEFSKAALWLGQLRLSCSEEQLLVLVGLLSHSLAFGPISSWGADVFIEIGVLAAGVPDMAMSALVKEQIEGVTPVAIAMIPPDKFAVVFDQRQIGMFSYTQAAAVTDDQLAALSDVQRTALAMVLTPREDRLVDFRGRSLGFRLSHRPVCVTLGLLVQLMVAAWLDT</sequence>
<dbReference type="Pfam" id="PF21058">
    <property type="entry name" value="Stereocilin"/>
    <property type="match status" value="1"/>
</dbReference>
<evidence type="ECO:0000313" key="5">
    <source>
        <dbReference type="EMBL" id="TWW67981.1"/>
    </source>
</evidence>
<dbReference type="EMBL" id="RHFK02000012">
    <property type="protein sequence ID" value="TWW67981.1"/>
    <property type="molecule type" value="Genomic_DNA"/>
</dbReference>
<organism evidence="5 6">
    <name type="scientific">Takifugu flavidus</name>
    <name type="common">sansaifugu</name>
    <dbReference type="NCBI Taxonomy" id="433684"/>
    <lineage>
        <taxon>Eukaryota</taxon>
        <taxon>Metazoa</taxon>
        <taxon>Chordata</taxon>
        <taxon>Craniata</taxon>
        <taxon>Vertebrata</taxon>
        <taxon>Euteleostomi</taxon>
        <taxon>Actinopterygii</taxon>
        <taxon>Neopterygii</taxon>
        <taxon>Teleostei</taxon>
        <taxon>Neoteleostei</taxon>
        <taxon>Acanthomorphata</taxon>
        <taxon>Eupercaria</taxon>
        <taxon>Tetraodontiformes</taxon>
        <taxon>Tetradontoidea</taxon>
        <taxon>Tetraodontidae</taxon>
        <taxon>Takifugu</taxon>
    </lineage>
</organism>
<reference evidence="5 6" key="1">
    <citation type="submission" date="2019-04" db="EMBL/GenBank/DDBJ databases">
        <title>Chromosome genome assembly for Takifugu flavidus.</title>
        <authorList>
            <person name="Xiao S."/>
        </authorList>
    </citation>
    <scope>NUCLEOTIDE SEQUENCE [LARGE SCALE GENOMIC DNA]</scope>
    <source>
        <strain evidence="5">HTHZ2018</strain>
        <tissue evidence="5">Muscle</tissue>
    </source>
</reference>
<keyword evidence="6" id="KW-1185">Reference proteome</keyword>
<name>A0A5C6NMV0_9TELE</name>
<dbReference type="GO" id="GO:0007160">
    <property type="term" value="P:cell-matrix adhesion"/>
    <property type="evidence" value="ECO:0007669"/>
    <property type="project" value="TreeGrafter"/>
</dbReference>
<keyword evidence="2" id="KW-0325">Glycoprotein</keyword>
<accession>A0A5C6NMV0</accession>
<dbReference type="Proteomes" id="UP000324091">
    <property type="component" value="Chromosome 2"/>
</dbReference>
<dbReference type="PANTHER" id="PTHR23412:SF19">
    <property type="entry name" value="STEREOCILIN 1"/>
    <property type="match status" value="1"/>
</dbReference>
<dbReference type="PANTHER" id="PTHR23412">
    <property type="entry name" value="STEREOCILIN RELATED"/>
    <property type="match status" value="1"/>
</dbReference>
<evidence type="ECO:0000256" key="1">
    <source>
        <dbReference type="ARBA" id="ARBA00022729"/>
    </source>
</evidence>
<gene>
    <name evidence="5" type="ORF">D4764_02G0010220</name>
</gene>
<feature type="chain" id="PRO_5022916584" evidence="3">
    <location>
        <begin position="24"/>
        <end position="2002"/>
    </location>
</feature>
<feature type="signal peptide" evidence="3">
    <location>
        <begin position="1"/>
        <end position="23"/>
    </location>
</feature>
<proteinExistence type="predicted"/>
<dbReference type="InterPro" id="IPR026664">
    <property type="entry name" value="Stereocilin-rel"/>
</dbReference>
<evidence type="ECO:0000256" key="2">
    <source>
        <dbReference type="ARBA" id="ARBA00023180"/>
    </source>
</evidence>
<evidence type="ECO:0000256" key="3">
    <source>
        <dbReference type="SAM" id="SignalP"/>
    </source>
</evidence>
<dbReference type="GO" id="GO:0009986">
    <property type="term" value="C:cell surface"/>
    <property type="evidence" value="ECO:0007669"/>
    <property type="project" value="TreeGrafter"/>
</dbReference>
<comment type="caution">
    <text evidence="5">The sequence shown here is derived from an EMBL/GenBank/DDBJ whole genome shotgun (WGS) entry which is preliminary data.</text>
</comment>
<feature type="domain" description="Stereocilin LRR" evidence="4">
    <location>
        <begin position="928"/>
        <end position="1323"/>
    </location>
</feature>
<keyword evidence="1 3" id="KW-0732">Signal</keyword>
<evidence type="ECO:0000259" key="4">
    <source>
        <dbReference type="Pfam" id="PF21058"/>
    </source>
</evidence>
<dbReference type="InterPro" id="IPR048992">
    <property type="entry name" value="Stereocilin_LRR"/>
</dbReference>
<evidence type="ECO:0000313" key="6">
    <source>
        <dbReference type="Proteomes" id="UP000324091"/>
    </source>
</evidence>